<proteinExistence type="predicted"/>
<evidence type="ECO:0000313" key="2">
    <source>
        <dbReference type="Proteomes" id="UP001500218"/>
    </source>
</evidence>
<name>A0ABN2MCA2_9ACTN</name>
<keyword evidence="2" id="KW-1185">Reference proteome</keyword>
<dbReference type="Proteomes" id="UP001500218">
    <property type="component" value="Unassembled WGS sequence"/>
</dbReference>
<accession>A0ABN2MCA2</accession>
<dbReference type="EMBL" id="BAAALT010000166">
    <property type="protein sequence ID" value="GAA1819938.1"/>
    <property type="molecule type" value="Genomic_DNA"/>
</dbReference>
<evidence type="ECO:0000313" key="1">
    <source>
        <dbReference type="EMBL" id="GAA1819938.1"/>
    </source>
</evidence>
<protein>
    <recommendedName>
        <fullName evidence="3">Secreted protein</fullName>
    </recommendedName>
</protein>
<reference evidence="1 2" key="1">
    <citation type="journal article" date="2019" name="Int. J. Syst. Evol. Microbiol.">
        <title>The Global Catalogue of Microorganisms (GCM) 10K type strain sequencing project: providing services to taxonomists for standard genome sequencing and annotation.</title>
        <authorList>
            <consortium name="The Broad Institute Genomics Platform"/>
            <consortium name="The Broad Institute Genome Sequencing Center for Infectious Disease"/>
            <person name="Wu L."/>
            <person name="Ma J."/>
        </authorList>
    </citation>
    <scope>NUCLEOTIDE SEQUENCE [LARGE SCALE GENOMIC DNA]</scope>
    <source>
        <strain evidence="1 2">JCM 13250</strain>
    </source>
</reference>
<comment type="caution">
    <text evidence="1">The sequence shown here is derived from an EMBL/GenBank/DDBJ whole genome shotgun (WGS) entry which is preliminary data.</text>
</comment>
<organism evidence="1 2">
    <name type="scientific">Luedemannella flava</name>
    <dbReference type="NCBI Taxonomy" id="349316"/>
    <lineage>
        <taxon>Bacteria</taxon>
        <taxon>Bacillati</taxon>
        <taxon>Actinomycetota</taxon>
        <taxon>Actinomycetes</taxon>
        <taxon>Micromonosporales</taxon>
        <taxon>Micromonosporaceae</taxon>
        <taxon>Luedemannella</taxon>
    </lineage>
</organism>
<evidence type="ECO:0008006" key="3">
    <source>
        <dbReference type="Google" id="ProtNLM"/>
    </source>
</evidence>
<sequence length="116" mass="12024">MLPLLPAFGVSGVLFHPVAVGVVAPVVPGSVTLAGCAPHSAPGWLSAAPHQLSTSGGWRPTPARRMCASGGRAVRASPDVNMWRVAPDPGPPDVRFWRTRGSAPRQMFTCGGSWAS</sequence>
<gene>
    <name evidence="1" type="ORF">GCM10009682_45550</name>
</gene>